<dbReference type="Pfam" id="PF00004">
    <property type="entry name" value="AAA"/>
    <property type="match status" value="1"/>
</dbReference>
<dbReference type="InterPro" id="IPR054472">
    <property type="entry name" value="WHD"/>
</dbReference>
<dbReference type="STRING" id="549789.NIES30_25245"/>
<dbReference type="Proteomes" id="UP000185557">
    <property type="component" value="Unassembled WGS sequence"/>
</dbReference>
<sequence>MGNETTVSDFDGLLSFLQRLDRLLECSIAAAHQAYGPDSADPYRGMHVTDADAGQLLTREPGAPAFLGYGDLPTEFPPDLVPPGSRLEWLQQTFGLSNFDLDVVAIALAPELDRRYERLYIYLQDDVRGKRPTVDLALNLLCADATTKLTRRTHFAAEAPLIRQRLLHLVADANSAKPTLLAHELHLDGAITRFLLGQPGLDAQLIPGCQWISPTSLGDFWQTFSPVVGSAHPTAAAIASAKRGFSCSETGLSDAIAPLDARVKSLARLVTQAQQTNTPLRLYFYGPDRGEKYCTAAALAQHQQTPLIVADLARLVSSQDSLEPKLRLLVRAALLHRAVLFLEELDTLKTPERALAYQTLLTELADFPYLAILSGTQAWVPSAQQPLGVLSIQFAPPGVEQSVQLWQRHLQAVGRSLPAEQLRELAGRFRLTAAQIAEAVAIAHTSNHWQQIQAGSDDVAKAPHLQDLFAAARAQLGHDLANLSRKIESHYTWADIVLPPDTKAQLREICHQVNYRHLVQDTWGFGRKLSLGSGLAVLFAGPPGTGKTMAAEVIGHELQLDLYKIDLSQMVSKYIGETEKNLNRIFTAAAAANAILLFDEADALFGKRSEVKDAHDRYANIETSYLLQKMEEYDGIAILTTNLQSNIDEAFLRRLRFVVEFALPQAAERLHIWEQIWPDNLPHSSDLDLNFLAKQLDIPGAAIRNIALKAAYFAASDGGIVTMAHLVKAIRREYQKMGKLLMADELEPYAELLYR</sequence>
<dbReference type="CDD" id="cd19481">
    <property type="entry name" value="RecA-like_protease"/>
    <property type="match status" value="1"/>
</dbReference>
<proteinExistence type="predicted"/>
<dbReference type="GO" id="GO:0005737">
    <property type="term" value="C:cytoplasm"/>
    <property type="evidence" value="ECO:0007669"/>
    <property type="project" value="TreeGrafter"/>
</dbReference>
<dbReference type="Pfam" id="PF22977">
    <property type="entry name" value="WHD"/>
    <property type="match status" value="1"/>
</dbReference>
<dbReference type="InterPro" id="IPR050168">
    <property type="entry name" value="AAA_ATPase_domain"/>
</dbReference>
<comment type="caution">
    <text evidence="4">The sequence shown here is derived from an EMBL/GenBank/DDBJ whole genome shotgun (WGS) entry which is preliminary data.</text>
</comment>
<evidence type="ECO:0000256" key="2">
    <source>
        <dbReference type="ARBA" id="ARBA00022840"/>
    </source>
</evidence>
<keyword evidence="2" id="KW-0067">ATP-binding</keyword>
<protein>
    <submittedName>
        <fullName evidence="4">AAA family ATPase</fullName>
    </submittedName>
</protein>
<keyword evidence="1" id="KW-0547">Nucleotide-binding</keyword>
<dbReference type="GO" id="GO:0016887">
    <property type="term" value="F:ATP hydrolysis activity"/>
    <property type="evidence" value="ECO:0007669"/>
    <property type="project" value="InterPro"/>
</dbReference>
<dbReference type="OrthoDB" id="9806903at2"/>
<dbReference type="InterPro" id="IPR003959">
    <property type="entry name" value="ATPase_AAA_core"/>
</dbReference>
<dbReference type="RefSeq" id="WP_073611239.1">
    <property type="nucleotide sequence ID" value="NZ_MRCG01000035.1"/>
</dbReference>
<dbReference type="SUPFAM" id="SSF52540">
    <property type="entry name" value="P-loop containing nucleoside triphosphate hydrolases"/>
    <property type="match status" value="2"/>
</dbReference>
<dbReference type="PANTHER" id="PTHR23077">
    <property type="entry name" value="AAA-FAMILY ATPASE"/>
    <property type="match status" value="1"/>
</dbReference>
<name>A0A1U7IXV4_9CYAN</name>
<gene>
    <name evidence="4" type="ORF">NIES30_25245</name>
</gene>
<dbReference type="SMART" id="SM00382">
    <property type="entry name" value="AAA"/>
    <property type="match status" value="1"/>
</dbReference>
<evidence type="ECO:0000259" key="3">
    <source>
        <dbReference type="SMART" id="SM00382"/>
    </source>
</evidence>
<dbReference type="EMBL" id="MRCG01000035">
    <property type="protein sequence ID" value="OKH43279.1"/>
    <property type="molecule type" value="Genomic_DNA"/>
</dbReference>
<dbReference type="InterPro" id="IPR003593">
    <property type="entry name" value="AAA+_ATPase"/>
</dbReference>
<evidence type="ECO:0000313" key="5">
    <source>
        <dbReference type="Proteomes" id="UP000185557"/>
    </source>
</evidence>
<dbReference type="GO" id="GO:0005524">
    <property type="term" value="F:ATP binding"/>
    <property type="evidence" value="ECO:0007669"/>
    <property type="project" value="UniProtKB-KW"/>
</dbReference>
<accession>A0A1U7IXV4</accession>
<evidence type="ECO:0000256" key="1">
    <source>
        <dbReference type="ARBA" id="ARBA00022741"/>
    </source>
</evidence>
<dbReference type="PANTHER" id="PTHR23077:SF27">
    <property type="entry name" value="ATPASE FAMILY GENE 2 PROTEIN HOMOLOG A"/>
    <property type="match status" value="1"/>
</dbReference>
<dbReference type="Gene3D" id="3.40.50.300">
    <property type="entry name" value="P-loop containing nucleotide triphosphate hydrolases"/>
    <property type="match status" value="1"/>
</dbReference>
<dbReference type="InterPro" id="IPR027417">
    <property type="entry name" value="P-loop_NTPase"/>
</dbReference>
<feature type="domain" description="AAA+ ATPase" evidence="3">
    <location>
        <begin position="533"/>
        <end position="665"/>
    </location>
</feature>
<organism evidence="4 5">
    <name type="scientific">Phormidium tenue NIES-30</name>
    <dbReference type="NCBI Taxonomy" id="549789"/>
    <lineage>
        <taxon>Bacteria</taxon>
        <taxon>Bacillati</taxon>
        <taxon>Cyanobacteriota</taxon>
        <taxon>Cyanophyceae</taxon>
        <taxon>Oscillatoriophycideae</taxon>
        <taxon>Oscillatoriales</taxon>
        <taxon>Oscillatoriaceae</taxon>
        <taxon>Phormidium</taxon>
    </lineage>
</organism>
<evidence type="ECO:0000313" key="4">
    <source>
        <dbReference type="EMBL" id="OKH43279.1"/>
    </source>
</evidence>
<reference evidence="4 5" key="1">
    <citation type="submission" date="2016-11" db="EMBL/GenBank/DDBJ databases">
        <title>Draft Genome Sequences of Nine Cyanobacterial Strains from Diverse Habitats.</title>
        <authorList>
            <person name="Zhu T."/>
            <person name="Hou S."/>
            <person name="Lu X."/>
            <person name="Hess W.R."/>
        </authorList>
    </citation>
    <scope>NUCLEOTIDE SEQUENCE [LARGE SCALE GENOMIC DNA]</scope>
    <source>
        <strain evidence="4 5">NIES-30</strain>
    </source>
</reference>
<keyword evidence="5" id="KW-1185">Reference proteome</keyword>
<dbReference type="AlphaFoldDB" id="A0A1U7IXV4"/>